<keyword evidence="1" id="KW-0175">Coiled coil</keyword>
<evidence type="ECO:0000259" key="2">
    <source>
        <dbReference type="PROSITE" id="PS50011"/>
    </source>
</evidence>
<sequence>MTARLRMPFRSLSADNFISRGSAGQVFAINENVVFKCPTIFENPVRAQAEEMKESIKKLENEKAICQILMKRWHPNIVCGLLCIPEGIFLHRQEMTLETCIERSQISAISASTQERWIQQITSALAWIEHLGYAHGDLRPANIFLGSMEEVRLGDFDATVKRGEQLVVASEPFCKMDEDFEPPLAGPLSEQFSLASCIYTIRFGHKPFHDIEAPIRVRRLIMNQFPSTAADPIFGELTQACWHGGYISIEAVYHEVVSLLEKHTVVEKHFENDTLFLDDIKAQCTTFLEMDSTTSTQYVCY</sequence>
<feature type="domain" description="Protein kinase" evidence="2">
    <location>
        <begin position="12"/>
        <end position="301"/>
    </location>
</feature>
<dbReference type="GO" id="GO:0005737">
    <property type="term" value="C:cytoplasm"/>
    <property type="evidence" value="ECO:0007669"/>
    <property type="project" value="TreeGrafter"/>
</dbReference>
<dbReference type="Pfam" id="PF00069">
    <property type="entry name" value="Pkinase"/>
    <property type="match status" value="1"/>
</dbReference>
<keyword evidence="3" id="KW-0808">Transferase</keyword>
<dbReference type="InterPro" id="IPR000719">
    <property type="entry name" value="Prot_kinase_dom"/>
</dbReference>
<accession>A0A6A5R2S9</accession>
<keyword evidence="3" id="KW-0418">Kinase</keyword>
<evidence type="ECO:0000313" key="3">
    <source>
        <dbReference type="EMBL" id="KAF1921460.1"/>
    </source>
</evidence>
<dbReference type="Proteomes" id="UP000800096">
    <property type="component" value="Unassembled WGS sequence"/>
</dbReference>
<dbReference type="SUPFAM" id="SSF56112">
    <property type="entry name" value="Protein kinase-like (PK-like)"/>
    <property type="match status" value="1"/>
</dbReference>
<proteinExistence type="predicted"/>
<feature type="coiled-coil region" evidence="1">
    <location>
        <begin position="42"/>
        <end position="69"/>
    </location>
</feature>
<dbReference type="EMBL" id="ML979132">
    <property type="protein sequence ID" value="KAF1921460.1"/>
    <property type="molecule type" value="Genomic_DNA"/>
</dbReference>
<dbReference type="InterPro" id="IPR011009">
    <property type="entry name" value="Kinase-like_dom_sf"/>
</dbReference>
<dbReference type="GO" id="GO:0004674">
    <property type="term" value="F:protein serine/threonine kinase activity"/>
    <property type="evidence" value="ECO:0007669"/>
    <property type="project" value="TreeGrafter"/>
</dbReference>
<protein>
    <submittedName>
        <fullName evidence="3">Kinase-like domain-containing protein</fullName>
    </submittedName>
</protein>
<dbReference type="OrthoDB" id="4062651at2759"/>
<dbReference type="PROSITE" id="PS50011">
    <property type="entry name" value="PROTEIN_KINASE_DOM"/>
    <property type="match status" value="1"/>
</dbReference>
<organism evidence="3 4">
    <name type="scientific">Ampelomyces quisqualis</name>
    <name type="common">Powdery mildew agent</name>
    <dbReference type="NCBI Taxonomy" id="50730"/>
    <lineage>
        <taxon>Eukaryota</taxon>
        <taxon>Fungi</taxon>
        <taxon>Dikarya</taxon>
        <taxon>Ascomycota</taxon>
        <taxon>Pezizomycotina</taxon>
        <taxon>Dothideomycetes</taxon>
        <taxon>Pleosporomycetidae</taxon>
        <taxon>Pleosporales</taxon>
        <taxon>Pleosporineae</taxon>
        <taxon>Phaeosphaeriaceae</taxon>
        <taxon>Ampelomyces</taxon>
    </lineage>
</organism>
<dbReference type="InterPro" id="IPR053235">
    <property type="entry name" value="Ser_Thr_kinase"/>
</dbReference>
<dbReference type="AlphaFoldDB" id="A0A6A5R2S9"/>
<evidence type="ECO:0000313" key="4">
    <source>
        <dbReference type="Proteomes" id="UP000800096"/>
    </source>
</evidence>
<dbReference type="SMART" id="SM00220">
    <property type="entry name" value="S_TKc"/>
    <property type="match status" value="1"/>
</dbReference>
<dbReference type="PANTHER" id="PTHR24361">
    <property type="entry name" value="MITOGEN-ACTIVATED KINASE KINASE KINASE"/>
    <property type="match status" value="1"/>
</dbReference>
<dbReference type="GO" id="GO:0005524">
    <property type="term" value="F:ATP binding"/>
    <property type="evidence" value="ECO:0007669"/>
    <property type="project" value="InterPro"/>
</dbReference>
<dbReference type="Gene3D" id="1.10.510.10">
    <property type="entry name" value="Transferase(Phosphotransferase) domain 1"/>
    <property type="match status" value="1"/>
</dbReference>
<keyword evidence="4" id="KW-1185">Reference proteome</keyword>
<gene>
    <name evidence="3" type="ORF">BDU57DRAFT_510269</name>
</gene>
<reference evidence="3" key="1">
    <citation type="journal article" date="2020" name="Stud. Mycol.">
        <title>101 Dothideomycetes genomes: a test case for predicting lifestyles and emergence of pathogens.</title>
        <authorList>
            <person name="Haridas S."/>
            <person name="Albert R."/>
            <person name="Binder M."/>
            <person name="Bloem J."/>
            <person name="Labutti K."/>
            <person name="Salamov A."/>
            <person name="Andreopoulos B."/>
            <person name="Baker S."/>
            <person name="Barry K."/>
            <person name="Bills G."/>
            <person name="Bluhm B."/>
            <person name="Cannon C."/>
            <person name="Castanera R."/>
            <person name="Culley D."/>
            <person name="Daum C."/>
            <person name="Ezra D."/>
            <person name="Gonzalez J."/>
            <person name="Henrissat B."/>
            <person name="Kuo A."/>
            <person name="Liang C."/>
            <person name="Lipzen A."/>
            <person name="Lutzoni F."/>
            <person name="Magnuson J."/>
            <person name="Mondo S."/>
            <person name="Nolan M."/>
            <person name="Ohm R."/>
            <person name="Pangilinan J."/>
            <person name="Park H.-J."/>
            <person name="Ramirez L."/>
            <person name="Alfaro M."/>
            <person name="Sun H."/>
            <person name="Tritt A."/>
            <person name="Yoshinaga Y."/>
            <person name="Zwiers L.-H."/>
            <person name="Turgeon B."/>
            <person name="Goodwin S."/>
            <person name="Spatafora J."/>
            <person name="Crous P."/>
            <person name="Grigoriev I."/>
        </authorList>
    </citation>
    <scope>NUCLEOTIDE SEQUENCE</scope>
    <source>
        <strain evidence="3">HMLAC05119</strain>
    </source>
</reference>
<evidence type="ECO:0000256" key="1">
    <source>
        <dbReference type="SAM" id="Coils"/>
    </source>
</evidence>
<name>A0A6A5R2S9_AMPQU</name>